<dbReference type="RefSeq" id="WP_215885957.1">
    <property type="nucleotide sequence ID" value="NZ_CP134225.1"/>
</dbReference>
<name>A0A8X8KBI8_ACIFI</name>
<dbReference type="Pfam" id="PF13589">
    <property type="entry name" value="HATPase_c_3"/>
    <property type="match status" value="1"/>
</dbReference>
<proteinExistence type="predicted"/>
<dbReference type="Proteomes" id="UP000887300">
    <property type="component" value="Unassembled WGS sequence"/>
</dbReference>
<dbReference type="InterPro" id="IPR036890">
    <property type="entry name" value="HATPase_C_sf"/>
</dbReference>
<evidence type="ECO:0000313" key="1">
    <source>
        <dbReference type="EMBL" id="MBU2723877.1"/>
    </source>
</evidence>
<sequence>MPEQNAVETLEFTVDPAIIHHTIQSQAGTLGKAIIELVQNAVDAGADRCDIRIDQDTFVVQDNGKGFASRAEVKNYFAKFGTPHKEGDATFGRFRIGRGQIMTFAATRWLSSVFSMDVDIKKKGLRFDLTDTNPEMPGCRIEGRWYEALYPKAIEDEEDGYFARIDPEPDPHAALILELKNSLRYVRIAAFLNGERISMDCGSEKWTMENEDAYFRLKASGSLAIYNQGVLVREDPGYLFGCGGIVVTKKNILLNVSRTEILRTQCPVWPAIEKEIRREGRKFRATKAGATRMDENSRKHAALELMMGQGSFETPVLTLLPRKHVNMHYLASRSDKPLLMAPEDDLVRAEKIARSGMAHVLHPSVMERFGAGTAEQLSQILKTAWLAEGNDRLFFERILPRYSIPEGKAILERRRERLINSAGIWEFADYEQAASAFNGDHTIIEAGELLKDEQVIYRAVENALDSFIRRVRRIHEDNNTGHLSLQIGRSASSEAWTDGKTYLAISEALLRGVVEDGFPGILHLLDVVVHELSHRDCGETQDVPHDEAFYALFHDTTMRSGAAKSDAIDAIIGAYLGICRRDKLKPYRWAQKWLPKRVPS</sequence>
<comment type="caution">
    <text evidence="1">The sequence shown here is derived from an EMBL/GenBank/DDBJ whole genome shotgun (WGS) entry which is preliminary data.</text>
</comment>
<reference evidence="1" key="1">
    <citation type="journal article" date="2021" name="ISME J.">
        <title>Genomic evolution of the class Acidithiobacillia: deep-branching Proteobacteria living in extreme acidic conditions.</title>
        <authorList>
            <person name="Moya-Beltran A."/>
            <person name="Beard S."/>
            <person name="Rojas-Villalobos C."/>
            <person name="Issotta F."/>
            <person name="Gallardo Y."/>
            <person name="Ulloa R."/>
            <person name="Giaveno A."/>
            <person name="Degli Esposti M."/>
            <person name="Johnson D.B."/>
            <person name="Quatrini R."/>
        </authorList>
    </citation>
    <scope>NUCLEOTIDE SEQUENCE</scope>
    <source>
        <strain evidence="1">DSM 583</strain>
    </source>
</reference>
<dbReference type="SUPFAM" id="SSF55874">
    <property type="entry name" value="ATPase domain of HSP90 chaperone/DNA topoisomerase II/histidine kinase"/>
    <property type="match status" value="1"/>
</dbReference>
<gene>
    <name evidence="1" type="ORF">HF568_11845</name>
</gene>
<evidence type="ECO:0000313" key="2">
    <source>
        <dbReference type="Proteomes" id="UP000887300"/>
    </source>
</evidence>
<dbReference type="EMBL" id="JABBHS010000357">
    <property type="protein sequence ID" value="MBU2723877.1"/>
    <property type="molecule type" value="Genomic_DNA"/>
</dbReference>
<organism evidence="1 2">
    <name type="scientific">Acidithiobacillus ferridurans</name>
    <dbReference type="NCBI Taxonomy" id="1232575"/>
    <lineage>
        <taxon>Bacteria</taxon>
        <taxon>Pseudomonadati</taxon>
        <taxon>Pseudomonadota</taxon>
        <taxon>Acidithiobacillia</taxon>
        <taxon>Acidithiobacillales</taxon>
        <taxon>Acidithiobacillaceae</taxon>
        <taxon>Acidithiobacillus</taxon>
    </lineage>
</organism>
<dbReference type="AlphaFoldDB" id="A0A8X8KBI8"/>
<protein>
    <submittedName>
        <fullName evidence="1">Uncharacterized protein</fullName>
    </submittedName>
</protein>
<dbReference type="Gene3D" id="3.30.565.10">
    <property type="entry name" value="Histidine kinase-like ATPase, C-terminal domain"/>
    <property type="match status" value="1"/>
</dbReference>
<accession>A0A8X8KBI8</accession>